<evidence type="ECO:0000256" key="5">
    <source>
        <dbReference type="ARBA" id="ARBA00022989"/>
    </source>
</evidence>
<organism evidence="9 10">
    <name type="scientific">Mycolicibacterium aubagnense</name>
    <dbReference type="NCBI Taxonomy" id="319707"/>
    <lineage>
        <taxon>Bacteria</taxon>
        <taxon>Bacillati</taxon>
        <taxon>Actinomycetota</taxon>
        <taxon>Actinomycetes</taxon>
        <taxon>Mycobacteriales</taxon>
        <taxon>Mycobacteriaceae</taxon>
        <taxon>Mycolicibacterium</taxon>
    </lineage>
</organism>
<dbReference type="PANTHER" id="PTHR33452">
    <property type="entry name" value="OXIDOREDUCTASE CATD-RELATED"/>
    <property type="match status" value="1"/>
</dbReference>
<evidence type="ECO:0000256" key="3">
    <source>
        <dbReference type="ARBA" id="ARBA00022475"/>
    </source>
</evidence>
<evidence type="ECO:0000256" key="1">
    <source>
        <dbReference type="ARBA" id="ARBA00004651"/>
    </source>
</evidence>
<dbReference type="EMBL" id="AP022577">
    <property type="protein sequence ID" value="BBX87507.1"/>
    <property type="molecule type" value="Genomic_DNA"/>
</dbReference>
<feature type="compositionally biased region" description="Low complexity" evidence="7">
    <location>
        <begin position="70"/>
        <end position="85"/>
    </location>
</feature>
<dbReference type="RefSeq" id="WP_138229896.1">
    <property type="nucleotide sequence ID" value="NZ_AP022577.1"/>
</dbReference>
<feature type="transmembrane region" description="Helical" evidence="8">
    <location>
        <begin position="199"/>
        <end position="225"/>
    </location>
</feature>
<evidence type="ECO:0000313" key="9">
    <source>
        <dbReference type="EMBL" id="BBX87507.1"/>
    </source>
</evidence>
<feature type="region of interest" description="Disordered" evidence="7">
    <location>
        <begin position="100"/>
        <end position="125"/>
    </location>
</feature>
<feature type="compositionally biased region" description="Basic and acidic residues" evidence="7">
    <location>
        <begin position="1"/>
        <end position="18"/>
    </location>
</feature>
<proteinExistence type="inferred from homology"/>
<keyword evidence="4 8" id="KW-0812">Transmembrane</keyword>
<dbReference type="Proteomes" id="UP000465609">
    <property type="component" value="Chromosome"/>
</dbReference>
<evidence type="ECO:0000256" key="8">
    <source>
        <dbReference type="SAM" id="Phobius"/>
    </source>
</evidence>
<evidence type="ECO:0000313" key="10">
    <source>
        <dbReference type="Proteomes" id="UP000465609"/>
    </source>
</evidence>
<keyword evidence="5 8" id="KW-1133">Transmembrane helix</keyword>
<feature type="transmembrane region" description="Helical" evidence="8">
    <location>
        <begin position="279"/>
        <end position="299"/>
    </location>
</feature>
<sequence length="306" mass="32078">MTSTSHDPRAWQRPDEPAARPASARLVDPEDDLPITTYRGGGGTDGGETAATTAIPRFDAASSDDATEVTATPSAMSSGAPSSMAFDLMHEPEPLPYVQPRERSAEQASQHALGPAEIEPDPETEARVRVAKRRGSQDLGLMVLRVGLGAWLVVHGLQKAFGWWGGQGLNGYEHALAAAGFQHAGILTYLATGAQIGAGVLLVLGLFTPVAAAVALCYLVNALAVEVAAQPVHGYFPYFLPEGHEYLVTMIVLAAGLTLTGPGLYGFDAGRGWARRPFIGSFLCLLIGVGAGVGVWMLLNGSNPLH</sequence>
<dbReference type="InterPro" id="IPR032808">
    <property type="entry name" value="DoxX"/>
</dbReference>
<protein>
    <submittedName>
        <fullName evidence="9">Membrane protein</fullName>
    </submittedName>
</protein>
<feature type="transmembrane region" description="Helical" evidence="8">
    <location>
        <begin position="245"/>
        <end position="267"/>
    </location>
</feature>
<gene>
    <name evidence="9" type="ORF">MAUB_53800</name>
</gene>
<evidence type="ECO:0000256" key="4">
    <source>
        <dbReference type="ARBA" id="ARBA00022692"/>
    </source>
</evidence>
<keyword evidence="3" id="KW-1003">Cell membrane</keyword>
<feature type="transmembrane region" description="Helical" evidence="8">
    <location>
        <begin position="139"/>
        <end position="154"/>
    </location>
</feature>
<dbReference type="Pfam" id="PF07681">
    <property type="entry name" value="DoxX"/>
    <property type="match status" value="1"/>
</dbReference>
<comment type="subcellular location">
    <subcellularLocation>
        <location evidence="1">Cell membrane</location>
        <topology evidence="1">Multi-pass membrane protein</topology>
    </subcellularLocation>
</comment>
<keyword evidence="10" id="KW-1185">Reference proteome</keyword>
<evidence type="ECO:0000256" key="7">
    <source>
        <dbReference type="SAM" id="MobiDB-lite"/>
    </source>
</evidence>
<keyword evidence="6 8" id="KW-0472">Membrane</keyword>
<dbReference type="PANTHER" id="PTHR33452:SF1">
    <property type="entry name" value="INNER MEMBRANE PROTEIN YPHA-RELATED"/>
    <property type="match status" value="1"/>
</dbReference>
<dbReference type="InterPro" id="IPR051907">
    <property type="entry name" value="DoxX-like_oxidoreductase"/>
</dbReference>
<reference evidence="9 10" key="1">
    <citation type="journal article" date="2019" name="Emerg. Microbes Infect.">
        <title>Comprehensive subspecies identification of 175 nontuberculous mycobacteria species based on 7547 genomic profiles.</title>
        <authorList>
            <person name="Matsumoto Y."/>
            <person name="Kinjo T."/>
            <person name="Motooka D."/>
            <person name="Nabeya D."/>
            <person name="Jung N."/>
            <person name="Uechi K."/>
            <person name="Horii T."/>
            <person name="Iida T."/>
            <person name="Fujita J."/>
            <person name="Nakamura S."/>
        </authorList>
    </citation>
    <scope>NUCLEOTIDE SEQUENCE [LARGE SCALE GENOMIC DNA]</scope>
    <source>
        <strain evidence="9 10">JCM 15296</strain>
    </source>
</reference>
<name>A0ABN5Z005_9MYCO</name>
<comment type="similarity">
    <text evidence="2">Belongs to the DoxX family.</text>
</comment>
<evidence type="ECO:0000256" key="2">
    <source>
        <dbReference type="ARBA" id="ARBA00006679"/>
    </source>
</evidence>
<accession>A0ABN5Z005</accession>
<feature type="region of interest" description="Disordered" evidence="7">
    <location>
        <begin position="1"/>
        <end position="87"/>
    </location>
</feature>
<evidence type="ECO:0000256" key="6">
    <source>
        <dbReference type="ARBA" id="ARBA00023136"/>
    </source>
</evidence>